<comment type="subcellular location">
    <subcellularLocation>
        <location evidence="2">Cytoplasm</location>
    </subcellularLocation>
    <subcellularLocation>
        <location evidence="3">Nucleus</location>
        <location evidence="3">Nucleolus</location>
    </subcellularLocation>
</comment>
<reference evidence="21 22" key="1">
    <citation type="submission" date="2016-05" db="EMBL/GenBank/DDBJ databases">
        <title>Genome sequencing of Trichophyton rubrum CMCC(F)T1i isolated from hair.</title>
        <authorList>
            <person name="Zhan P."/>
            <person name="Tao Y."/>
            <person name="Liu W."/>
        </authorList>
    </citation>
    <scope>NUCLEOTIDE SEQUENCE [LARGE SCALE GENOMIC DNA]</scope>
    <source>
        <strain evidence="22">CMCC(F)T1i</strain>
    </source>
</reference>
<keyword evidence="8" id="KW-1017">Isopeptide bond</keyword>
<dbReference type="VEuPathDB" id="FungiDB:TERG_12204"/>
<accession>A0A178EX75</accession>
<comment type="similarity">
    <text evidence="6">In the C-terminal section; belongs to the eukaryotic ribosomal protein eL40 family.</text>
</comment>
<evidence type="ECO:0000259" key="20">
    <source>
        <dbReference type="PROSITE" id="PS50053"/>
    </source>
</evidence>
<evidence type="ECO:0000256" key="11">
    <source>
        <dbReference type="ARBA" id="ARBA00022833"/>
    </source>
</evidence>
<evidence type="ECO:0000256" key="13">
    <source>
        <dbReference type="ARBA" id="ARBA00023015"/>
    </source>
</evidence>
<keyword evidence="15" id="KW-0804">Transcription</keyword>
<organism evidence="21 22">
    <name type="scientific">Trichophyton rubrum</name>
    <name type="common">Athlete's foot fungus</name>
    <name type="synonym">Epidermophyton rubrum</name>
    <dbReference type="NCBI Taxonomy" id="5551"/>
    <lineage>
        <taxon>Eukaryota</taxon>
        <taxon>Fungi</taxon>
        <taxon>Dikarya</taxon>
        <taxon>Ascomycota</taxon>
        <taxon>Pezizomycotina</taxon>
        <taxon>Eurotiomycetes</taxon>
        <taxon>Eurotiomycetidae</taxon>
        <taxon>Onygenales</taxon>
        <taxon>Arthrodermataceae</taxon>
        <taxon>Trichophyton</taxon>
    </lineage>
</organism>
<keyword evidence="16" id="KW-0539">Nucleus</keyword>
<keyword evidence="9" id="KW-0479">Metal-binding</keyword>
<dbReference type="Gene3D" id="3.10.20.90">
    <property type="entry name" value="Phosphatidylinositol 3-kinase Catalytic Subunit, Chain A, domain 1"/>
    <property type="match status" value="1"/>
</dbReference>
<dbReference type="InterPro" id="IPR038587">
    <property type="entry name" value="Ribosomal_eL40_sf"/>
</dbReference>
<dbReference type="GO" id="GO:0005840">
    <property type="term" value="C:ribosome"/>
    <property type="evidence" value="ECO:0007669"/>
    <property type="project" value="UniProtKB-KW"/>
</dbReference>
<evidence type="ECO:0000256" key="18">
    <source>
        <dbReference type="ARBA" id="ARBA00035124"/>
    </source>
</evidence>
<dbReference type="Pfam" id="PF11781">
    <property type="entry name" value="Zn_ribbon_RRN7"/>
    <property type="match status" value="1"/>
</dbReference>
<dbReference type="GO" id="GO:0042790">
    <property type="term" value="P:nucleolar large rRNA transcription by RNA polymerase I"/>
    <property type="evidence" value="ECO:0007669"/>
    <property type="project" value="TreeGrafter"/>
</dbReference>
<gene>
    <name evidence="21" type="ORF">A7C99_3962</name>
</gene>
<dbReference type="InterPro" id="IPR021752">
    <property type="entry name" value="TF_Rrn7_Zf"/>
</dbReference>
<dbReference type="PRINTS" id="PR00348">
    <property type="entry name" value="UBIQUITIN"/>
</dbReference>
<dbReference type="InterPro" id="IPR019956">
    <property type="entry name" value="Ubiquitin_dom"/>
</dbReference>
<dbReference type="GO" id="GO:0006412">
    <property type="term" value="P:translation"/>
    <property type="evidence" value="ECO:0007669"/>
    <property type="project" value="InterPro"/>
</dbReference>
<evidence type="ECO:0000256" key="19">
    <source>
        <dbReference type="ARBA" id="ARBA00045962"/>
    </source>
</evidence>
<proteinExistence type="inferred from homology"/>
<dbReference type="FunFam" id="4.10.1060.50:FF:000001">
    <property type="entry name" value="ubiquitin-60S ribosomal protein L40"/>
    <property type="match status" value="1"/>
</dbReference>
<dbReference type="Pfam" id="PF00240">
    <property type="entry name" value="ubiquitin"/>
    <property type="match status" value="1"/>
</dbReference>
<sequence>MAESMRGICGQEGCRETRYYIENGLWFCRQGHQQQGQEVVVDDENFGGHGRTARRKKVQAERRSKTYHGSDAFQLFLEAYQLLLWKQCHALVHGKGLPSELEGIVKDLWILRLEKIYEGRDDIYTDDENSTQLFSSQTGVSSELDKEEYQYHKRKLSTSPRVIDSLALCYLGTLLLRLPVSIGYMQEWVAEDEIPFMRPLRFIPSDMKDRLPAIYHMAFDTKNLPVGDQIHRAVADLIVLYHRDFSIEFPAINSSLLLFSYVKKLALPIEVYSSVKRLMKSVEFTYTFPKEIARRFHRIYLPEVQLMSLVVVATKLLFPFDNVKRYPRTLNDPSVQVIDWEKWAEAQSTFDRRGISQGLLTNGAAMQATEMDAMEMTQQQLDEYMDWYDRLWVADKDIKASNPFAEMFPTTRTAAAKMGNQARQTDDEAVAEKLQAVLSSLRVRRVVTEEEANRLMRPIPRPGCDYLRFRYEYQLPDIARYFYDTAAKTIGVSLETLVLAVYQTEGRIHVPKGKARDMQIFVKNLSGNTLTLNAEPTDTISAIKSQVFERELVSVDEQRYVFGGKHIRDEFPLSEYGIQKESTLHLVLDLPGGIIEPSLKALASKFNCEKMVCRKCYARLPPRATNCRKKKCGHTNQLRPKKKLK</sequence>
<dbReference type="InterPro" id="IPR001975">
    <property type="entry name" value="Ribosomal_eL40_dom"/>
</dbReference>
<dbReference type="InterPro" id="IPR011332">
    <property type="entry name" value="Ribosomal_zn-bd"/>
</dbReference>
<dbReference type="PANTHER" id="PTHR31576:SF2">
    <property type="entry name" value="TATA BOX-BINDING PROTEIN-ASSOCIATED FACTOR RNA POLYMERASE I SUBUNIT B"/>
    <property type="match status" value="1"/>
</dbReference>
<protein>
    <recommendedName>
        <fullName evidence="20">Ubiquitin-like domain-containing protein</fullName>
    </recommendedName>
</protein>
<dbReference type="GO" id="GO:0070860">
    <property type="term" value="C:RNA polymerase I core factor complex"/>
    <property type="evidence" value="ECO:0007669"/>
    <property type="project" value="InterPro"/>
</dbReference>
<evidence type="ECO:0000313" key="21">
    <source>
        <dbReference type="EMBL" id="OAL64528.1"/>
    </source>
</evidence>
<evidence type="ECO:0000256" key="2">
    <source>
        <dbReference type="ARBA" id="ARBA00004496"/>
    </source>
</evidence>
<dbReference type="InterPro" id="IPR048538">
    <property type="entry name" value="Rrn7_cyclin_C"/>
</dbReference>
<comment type="function">
    <text evidence="19">Component of the ribosome, a large ribonucleoprotein complex responsible for the synthesis of proteins in the cell. The small ribosomal subunit (SSU) binds messenger RNAs (mRNAs) and translates the encoded message by selecting cognate aminoacyl-transfer RNA (tRNA) molecules. The large subunit (LSU) contains the ribosomal catalytic site termed the peptidyl transferase center (PTC), which catalyzes the formation of peptide bonds, thereby polymerizing the amino acids delivered by tRNAs into a polypeptide chain. The nascent polypeptides leave the ribosome through a tunnel in the LSU and interact with protein factors that function in enzymatic processing, targeting, and the membrane insertion of nascent chains at the exit of the ribosomal tunnel. eL40 is essential for translation of a subset of cellular transcripts, including stress response transcripts, such as DDR2.</text>
</comment>
<dbReference type="AlphaFoldDB" id="A0A178EX75"/>
<keyword evidence="14" id="KW-0238">DNA-binding</keyword>
<evidence type="ECO:0000256" key="5">
    <source>
        <dbReference type="ARBA" id="ARBA00008373"/>
    </source>
</evidence>
<dbReference type="InterPro" id="IPR048540">
    <property type="entry name" value="Rrn7_cyclin_N"/>
</dbReference>
<feature type="domain" description="Ubiquitin-like" evidence="20">
    <location>
        <begin position="518"/>
        <end position="593"/>
    </location>
</feature>
<dbReference type="PANTHER" id="PTHR31576">
    <property type="entry name" value="TATA BOX-BINDING PROTEIN-ASSOCIATED FACTOR RNA POLYMERASE I SUBUNIT B"/>
    <property type="match status" value="1"/>
</dbReference>
<dbReference type="Pfam" id="PF01020">
    <property type="entry name" value="Ribosomal_L40e"/>
    <property type="match status" value="1"/>
</dbReference>
<evidence type="ECO:0000256" key="4">
    <source>
        <dbReference type="ARBA" id="ARBA00006899"/>
    </source>
</evidence>
<comment type="similarity">
    <text evidence="5">In the N-terminal section; belongs to the ubiquitin family.</text>
</comment>
<evidence type="ECO:0000256" key="7">
    <source>
        <dbReference type="ARBA" id="ARBA00022490"/>
    </source>
</evidence>
<comment type="caution">
    <text evidence="21">The sequence shown here is derived from an EMBL/GenBank/DDBJ whole genome shotgun (WGS) entry which is preliminary data.</text>
</comment>
<dbReference type="SMART" id="SM01377">
    <property type="entry name" value="Ribosomal_L40e"/>
    <property type="match status" value="1"/>
</dbReference>
<dbReference type="VEuPathDB" id="FungiDB:TERG_12205"/>
<keyword evidence="12" id="KW-0689">Ribosomal protein</keyword>
<comment type="function">
    <text evidence="1">Component of the 60S subunit of the ribosome.</text>
</comment>
<keyword evidence="17" id="KW-0687">Ribonucleoprotein</keyword>
<evidence type="ECO:0000313" key="22">
    <source>
        <dbReference type="Proteomes" id="UP000243015"/>
    </source>
</evidence>
<dbReference type="InterPro" id="IPR033599">
    <property type="entry name" value="TAF1B/Rrn7"/>
</dbReference>
<evidence type="ECO:0000256" key="16">
    <source>
        <dbReference type="ARBA" id="ARBA00023242"/>
    </source>
</evidence>
<dbReference type="Pfam" id="PF20644">
    <property type="entry name" value="Rrn7_cyclin_N"/>
    <property type="match status" value="1"/>
</dbReference>
<dbReference type="Gene3D" id="4.10.1060.50">
    <property type="match status" value="1"/>
</dbReference>
<evidence type="ECO:0000256" key="3">
    <source>
        <dbReference type="ARBA" id="ARBA00004604"/>
    </source>
</evidence>
<dbReference type="SUPFAM" id="SSF57829">
    <property type="entry name" value="Zn-binding ribosomal proteins"/>
    <property type="match status" value="1"/>
</dbReference>
<dbReference type="EMBL" id="LHPM01000015">
    <property type="protein sequence ID" value="OAL64528.1"/>
    <property type="molecule type" value="Genomic_DNA"/>
</dbReference>
<dbReference type="Pfam" id="PF20645">
    <property type="entry name" value="Rrn7_cyclin_C"/>
    <property type="match status" value="1"/>
</dbReference>
<keyword evidence="10" id="KW-0863">Zinc-finger</keyword>
<dbReference type="GO" id="GO:0001164">
    <property type="term" value="F:RNA polymerase I core promoter sequence-specific DNA binding"/>
    <property type="evidence" value="ECO:0007669"/>
    <property type="project" value="InterPro"/>
</dbReference>
<keyword evidence="13" id="KW-0805">Transcription regulation</keyword>
<comment type="subunit">
    <text evidence="18">Part of the 60S ribosomal subunit.</text>
</comment>
<dbReference type="GO" id="GO:0003735">
    <property type="term" value="F:structural constituent of ribosome"/>
    <property type="evidence" value="ECO:0007669"/>
    <property type="project" value="InterPro"/>
</dbReference>
<keyword evidence="11" id="KW-0862">Zinc</keyword>
<dbReference type="PROSITE" id="PS50053">
    <property type="entry name" value="UBIQUITIN_2"/>
    <property type="match status" value="1"/>
</dbReference>
<dbReference type="InterPro" id="IPR029071">
    <property type="entry name" value="Ubiquitin-like_domsf"/>
</dbReference>
<evidence type="ECO:0000256" key="17">
    <source>
        <dbReference type="ARBA" id="ARBA00023274"/>
    </source>
</evidence>
<evidence type="ECO:0000256" key="6">
    <source>
        <dbReference type="ARBA" id="ARBA00010570"/>
    </source>
</evidence>
<evidence type="ECO:0000256" key="15">
    <source>
        <dbReference type="ARBA" id="ARBA00023163"/>
    </source>
</evidence>
<comment type="similarity">
    <text evidence="4">Belongs to the RRN7/TAF1B family.</text>
</comment>
<evidence type="ECO:0000256" key="9">
    <source>
        <dbReference type="ARBA" id="ARBA00022723"/>
    </source>
</evidence>
<evidence type="ECO:0000256" key="1">
    <source>
        <dbReference type="ARBA" id="ARBA00002241"/>
    </source>
</evidence>
<evidence type="ECO:0000256" key="8">
    <source>
        <dbReference type="ARBA" id="ARBA00022499"/>
    </source>
</evidence>
<dbReference type="GO" id="GO:1990904">
    <property type="term" value="C:ribonucleoprotein complex"/>
    <property type="evidence" value="ECO:0007669"/>
    <property type="project" value="UniProtKB-KW"/>
</dbReference>
<evidence type="ECO:0000256" key="12">
    <source>
        <dbReference type="ARBA" id="ARBA00022980"/>
    </source>
</evidence>
<dbReference type="Proteomes" id="UP000243015">
    <property type="component" value="Unassembled WGS sequence"/>
</dbReference>
<dbReference type="InterPro" id="IPR000626">
    <property type="entry name" value="Ubiquitin-like_dom"/>
</dbReference>
<dbReference type="GO" id="GO:0008270">
    <property type="term" value="F:zinc ion binding"/>
    <property type="evidence" value="ECO:0007669"/>
    <property type="project" value="UniProtKB-KW"/>
</dbReference>
<name>A0A178EX75_TRIRU</name>
<dbReference type="VEuPathDB" id="FungiDB:TERG_04899"/>
<evidence type="ECO:0000256" key="10">
    <source>
        <dbReference type="ARBA" id="ARBA00022771"/>
    </source>
</evidence>
<dbReference type="SMART" id="SM00213">
    <property type="entry name" value="UBQ"/>
    <property type="match status" value="1"/>
</dbReference>
<evidence type="ECO:0000256" key="14">
    <source>
        <dbReference type="ARBA" id="ARBA00023125"/>
    </source>
</evidence>
<dbReference type="SUPFAM" id="SSF54236">
    <property type="entry name" value="Ubiquitin-like"/>
    <property type="match status" value="1"/>
</dbReference>
<dbReference type="GO" id="GO:0005737">
    <property type="term" value="C:cytoplasm"/>
    <property type="evidence" value="ECO:0007669"/>
    <property type="project" value="UniProtKB-SubCell"/>
</dbReference>
<keyword evidence="7" id="KW-0963">Cytoplasm</keyword>